<dbReference type="Gene3D" id="2.60.40.10">
    <property type="entry name" value="Immunoglobulins"/>
    <property type="match status" value="7"/>
</dbReference>
<dbReference type="GeneID" id="116303020"/>
<dbReference type="InterPro" id="IPR013783">
    <property type="entry name" value="Ig-like_fold"/>
</dbReference>
<evidence type="ECO:0000256" key="1">
    <source>
        <dbReference type="ARBA" id="ARBA00022729"/>
    </source>
</evidence>
<dbReference type="Proteomes" id="UP000515163">
    <property type="component" value="Unplaced"/>
</dbReference>
<dbReference type="AlphaFoldDB" id="A0A6P8IN86"/>
<feature type="chain" id="PRO_5027650544" evidence="5">
    <location>
        <begin position="23"/>
        <end position="702"/>
    </location>
</feature>
<dbReference type="InterPro" id="IPR036179">
    <property type="entry name" value="Ig-like_dom_sf"/>
</dbReference>
<dbReference type="Pfam" id="PF13927">
    <property type="entry name" value="Ig_3"/>
    <property type="match status" value="2"/>
</dbReference>
<evidence type="ECO:0000256" key="2">
    <source>
        <dbReference type="ARBA" id="ARBA00022737"/>
    </source>
</evidence>
<evidence type="ECO:0000313" key="9">
    <source>
        <dbReference type="RefSeq" id="XP_031568319.1"/>
    </source>
</evidence>
<keyword evidence="1 5" id="KW-0732">Signal</keyword>
<dbReference type="GO" id="GO:0043005">
    <property type="term" value="C:neuron projection"/>
    <property type="evidence" value="ECO:0007669"/>
    <property type="project" value="TreeGrafter"/>
</dbReference>
<dbReference type="SMART" id="SM00060">
    <property type="entry name" value="FN3"/>
    <property type="match status" value="2"/>
</dbReference>
<accession>A0A6P8IN86</accession>
<gene>
    <name evidence="9" type="primary">LOC116303020</name>
</gene>
<dbReference type="PANTHER" id="PTHR12231">
    <property type="entry name" value="CTX-RELATED TYPE I TRANSMEMBRANE PROTEIN"/>
    <property type="match status" value="1"/>
</dbReference>
<dbReference type="InParanoid" id="A0A6P8IN86"/>
<dbReference type="SMART" id="SM00408">
    <property type="entry name" value="IGc2"/>
    <property type="match status" value="4"/>
</dbReference>
<name>A0A6P8IN86_ACTTE</name>
<dbReference type="InterPro" id="IPR051170">
    <property type="entry name" value="Neural/epithelial_adhesion"/>
</dbReference>
<evidence type="ECO:0000256" key="3">
    <source>
        <dbReference type="ARBA" id="ARBA00023157"/>
    </source>
</evidence>
<dbReference type="SUPFAM" id="SSF48726">
    <property type="entry name" value="Immunoglobulin"/>
    <property type="match status" value="5"/>
</dbReference>
<evidence type="ECO:0000256" key="4">
    <source>
        <dbReference type="ARBA" id="ARBA00023319"/>
    </source>
</evidence>
<proteinExistence type="predicted"/>
<dbReference type="CDD" id="cd00096">
    <property type="entry name" value="Ig"/>
    <property type="match status" value="2"/>
</dbReference>
<dbReference type="SMART" id="SM00409">
    <property type="entry name" value="IG"/>
    <property type="match status" value="5"/>
</dbReference>
<dbReference type="InterPro" id="IPR013098">
    <property type="entry name" value="Ig_I-set"/>
</dbReference>
<keyword evidence="2" id="KW-0677">Repeat</keyword>
<dbReference type="InterPro" id="IPR003599">
    <property type="entry name" value="Ig_sub"/>
</dbReference>
<dbReference type="PROSITE" id="PS50835">
    <property type="entry name" value="IG_LIKE"/>
    <property type="match status" value="4"/>
</dbReference>
<evidence type="ECO:0000313" key="8">
    <source>
        <dbReference type="Proteomes" id="UP000515163"/>
    </source>
</evidence>
<feature type="signal peptide" evidence="5">
    <location>
        <begin position="1"/>
        <end position="22"/>
    </location>
</feature>
<evidence type="ECO:0000259" key="6">
    <source>
        <dbReference type="PROSITE" id="PS50835"/>
    </source>
</evidence>
<keyword evidence="4" id="KW-0393">Immunoglobulin domain</keyword>
<dbReference type="CDD" id="cd00063">
    <property type="entry name" value="FN3"/>
    <property type="match status" value="2"/>
</dbReference>
<dbReference type="InterPro" id="IPR007110">
    <property type="entry name" value="Ig-like_dom"/>
</dbReference>
<dbReference type="PROSITE" id="PS50853">
    <property type="entry name" value="FN3"/>
    <property type="match status" value="2"/>
</dbReference>
<reference evidence="9" key="1">
    <citation type="submission" date="2025-08" db="UniProtKB">
        <authorList>
            <consortium name="RefSeq"/>
        </authorList>
    </citation>
    <scope>IDENTIFICATION</scope>
    <source>
        <tissue evidence="9">Tentacle</tissue>
    </source>
</reference>
<dbReference type="RefSeq" id="XP_031568319.1">
    <property type="nucleotide sequence ID" value="XM_031712459.1"/>
</dbReference>
<dbReference type="SUPFAM" id="SSF49265">
    <property type="entry name" value="Fibronectin type III"/>
    <property type="match status" value="1"/>
</dbReference>
<feature type="domain" description="Ig-like" evidence="6">
    <location>
        <begin position="22"/>
        <end position="97"/>
    </location>
</feature>
<dbReference type="PANTHER" id="PTHR12231:SF253">
    <property type="entry name" value="DPR-INTERACTING PROTEIN ETA, ISOFORM B-RELATED"/>
    <property type="match status" value="1"/>
</dbReference>
<organism evidence="8 9">
    <name type="scientific">Actinia tenebrosa</name>
    <name type="common">Australian red waratah sea anemone</name>
    <dbReference type="NCBI Taxonomy" id="6105"/>
    <lineage>
        <taxon>Eukaryota</taxon>
        <taxon>Metazoa</taxon>
        <taxon>Cnidaria</taxon>
        <taxon>Anthozoa</taxon>
        <taxon>Hexacorallia</taxon>
        <taxon>Actiniaria</taxon>
        <taxon>Actiniidae</taxon>
        <taxon>Actinia</taxon>
    </lineage>
</organism>
<feature type="domain" description="Ig-like" evidence="6">
    <location>
        <begin position="300"/>
        <end position="389"/>
    </location>
</feature>
<protein>
    <submittedName>
        <fullName evidence="9">Hemicentin-2-like</fullName>
    </submittedName>
</protein>
<feature type="domain" description="Fibronectin type-III" evidence="7">
    <location>
        <begin position="579"/>
        <end position="674"/>
    </location>
</feature>
<dbReference type="InterPro" id="IPR003961">
    <property type="entry name" value="FN3_dom"/>
</dbReference>
<sequence>MVSWWSLWAMLLISGMLSLSDADVLIPLSDDLLVQGKSTTVSCTVSNGEKFVAWEFANSRITMDKAASVHVEKISDTQYNLVISNAKVSNGGVYTCRGDLGGNKPFTLKIEFSSNNVELKQFLRIGTNDKIVIGVYGYPNPEFEWKKDNQPFNPNTGRYRAQSDGTVLVSNVEVADKGNFSLKISQDNKRRSKELKIEVITFEPPVMIQVPLPASRYLTVGFNTTFHCRASGYPPPSYQWLNPILKPVDTFNPRFTIDGEYLYITDVKINDKGRWTCIATNVQKFTVNASAEIKDVFVRPTLQAKYLYDVVVEQGERATLDCVADGTPLPRVRWLRDGRYVMRQQLYSRRSVIRFNQATMQDMGKYVCETTNGARDQNGNVIVAQETIGLYIESAPKMNVKGTPLTVYSYLGNPKPVFIRCNFEGYPFPNVTIWFDNIQIANGTEVAIFDIITNELEDFGEYYCWSWNVHGSKNVTVSLTHAKPPTRPTNVVANATCDSVMLTWDEPKDDGGMVIVHYVLNFGNQRWNTEDTYPQYFIEELKPATSYTIQIQARNVMGVGDYETVTVTTKEYCAPGHPILWHPRQKMIEDTAFFLRWHEPQKNGGDPNVRYQVVVSEDLEDGPFPIKKEETGVTEFYVDNLKFGMHYEIDVYAYNQGGWSVPATGLYHVPAKEVLTMQLSSSCGLSISFTLVTLLLSITFLW</sequence>
<keyword evidence="3" id="KW-1015">Disulfide bond</keyword>
<evidence type="ECO:0000259" key="7">
    <source>
        <dbReference type="PROSITE" id="PS50853"/>
    </source>
</evidence>
<dbReference type="Pfam" id="PF00041">
    <property type="entry name" value="fn3"/>
    <property type="match status" value="2"/>
</dbReference>
<feature type="domain" description="Ig-like" evidence="6">
    <location>
        <begin position="396"/>
        <end position="480"/>
    </location>
</feature>
<dbReference type="InterPro" id="IPR003598">
    <property type="entry name" value="Ig_sub2"/>
</dbReference>
<dbReference type="KEGG" id="aten:116303020"/>
<dbReference type="InterPro" id="IPR036116">
    <property type="entry name" value="FN3_sf"/>
</dbReference>
<keyword evidence="8" id="KW-1185">Reference proteome</keyword>
<dbReference type="OrthoDB" id="5961442at2759"/>
<feature type="domain" description="Ig-like" evidence="6">
    <location>
        <begin position="205"/>
        <end position="294"/>
    </location>
</feature>
<dbReference type="Pfam" id="PF07679">
    <property type="entry name" value="I-set"/>
    <property type="match status" value="2"/>
</dbReference>
<evidence type="ECO:0000256" key="5">
    <source>
        <dbReference type="SAM" id="SignalP"/>
    </source>
</evidence>
<feature type="domain" description="Fibronectin type-III" evidence="7">
    <location>
        <begin position="484"/>
        <end position="576"/>
    </location>
</feature>